<feature type="domain" description="Metallo-beta-lactamase" evidence="3">
    <location>
        <begin position="7"/>
        <end position="172"/>
    </location>
</feature>
<keyword evidence="1 2" id="KW-0378">Hydrolase</keyword>
<protein>
    <recommendedName>
        <fullName evidence="2">UPF0173 metal-dependent hydrolase H0I76_16510</fullName>
    </recommendedName>
</protein>
<proteinExistence type="inferred from homology"/>
<dbReference type="PANTHER" id="PTHR43546:SF3">
    <property type="entry name" value="UPF0173 METAL-DEPENDENT HYDROLASE MJ1163"/>
    <property type="match status" value="1"/>
</dbReference>
<dbReference type="RefSeq" id="WP_200612339.1">
    <property type="nucleotide sequence ID" value="NZ_JAEHHL010000010.1"/>
</dbReference>
<organism evidence="4 5">
    <name type="scientific">Thermohalobaculum xanthum</name>
    <dbReference type="NCBI Taxonomy" id="2753746"/>
    <lineage>
        <taxon>Bacteria</taxon>
        <taxon>Pseudomonadati</taxon>
        <taxon>Pseudomonadota</taxon>
        <taxon>Alphaproteobacteria</taxon>
        <taxon>Rhodobacterales</taxon>
        <taxon>Paracoccaceae</taxon>
        <taxon>Thermohalobaculum</taxon>
    </lineage>
</organism>
<dbReference type="NCBIfam" id="NF001911">
    <property type="entry name" value="PRK00685.1"/>
    <property type="match status" value="1"/>
</dbReference>
<evidence type="ECO:0000256" key="1">
    <source>
        <dbReference type="ARBA" id="ARBA00022801"/>
    </source>
</evidence>
<dbReference type="HAMAP" id="MF_00457">
    <property type="entry name" value="UPF0173"/>
    <property type="match status" value="1"/>
</dbReference>
<dbReference type="SUPFAM" id="SSF56281">
    <property type="entry name" value="Metallo-hydrolase/oxidoreductase"/>
    <property type="match status" value="1"/>
</dbReference>
<accession>A0A8J7M8W7</accession>
<evidence type="ECO:0000313" key="4">
    <source>
        <dbReference type="EMBL" id="MBK0400804.1"/>
    </source>
</evidence>
<dbReference type="AlphaFoldDB" id="A0A8J7M8W7"/>
<keyword evidence="5" id="KW-1185">Reference proteome</keyword>
<dbReference type="Pfam" id="PF13483">
    <property type="entry name" value="Lactamase_B_3"/>
    <property type="match status" value="1"/>
</dbReference>
<dbReference type="InterPro" id="IPR022877">
    <property type="entry name" value="UPF0173"/>
</dbReference>
<dbReference type="PANTHER" id="PTHR43546">
    <property type="entry name" value="UPF0173 METAL-DEPENDENT HYDROLASE MJ1163-RELATED"/>
    <property type="match status" value="1"/>
</dbReference>
<comment type="similarity">
    <text evidence="2">Belongs to the UPF0173 family.</text>
</comment>
<dbReference type="InterPro" id="IPR050114">
    <property type="entry name" value="UPF0173_UPF0282_UlaG_hydrolase"/>
</dbReference>
<dbReference type="EMBL" id="JAEHHL010000010">
    <property type="protein sequence ID" value="MBK0400804.1"/>
    <property type="molecule type" value="Genomic_DNA"/>
</dbReference>
<evidence type="ECO:0000256" key="2">
    <source>
        <dbReference type="HAMAP-Rule" id="MF_00457"/>
    </source>
</evidence>
<sequence>MKVTWLGHASFRIETGGQVLLLDPWLRGNPAFDEARFDEAITGATHILVTHGHGDHSSNAAEIAAKTGAPIVGIYDWVSWVSAAEGVEGIGMNKGGTVDLGGVKVTMVNAVHSSSVAGPDGAPVYAGAESGFMIASGGVTLYVMGDTDVMADMALFEDLHHPTHAIVPIGGHFTMDAQRAAYACKKFFDLKGVIVSHYRTFPLLAQSADDFRALVAPVAVHAPEVMESVNL</sequence>
<dbReference type="GO" id="GO:0016787">
    <property type="term" value="F:hydrolase activity"/>
    <property type="evidence" value="ECO:0007669"/>
    <property type="project" value="UniProtKB-UniRule"/>
</dbReference>
<dbReference type="InterPro" id="IPR036866">
    <property type="entry name" value="RibonucZ/Hydroxyglut_hydro"/>
</dbReference>
<dbReference type="InterPro" id="IPR001279">
    <property type="entry name" value="Metallo-B-lactamas"/>
</dbReference>
<dbReference type="SMART" id="SM00849">
    <property type="entry name" value="Lactamase_B"/>
    <property type="match status" value="1"/>
</dbReference>
<dbReference type="Gene3D" id="3.60.15.10">
    <property type="entry name" value="Ribonuclease Z/Hydroxyacylglutathione hydrolase-like"/>
    <property type="match status" value="1"/>
</dbReference>
<dbReference type="Proteomes" id="UP000655420">
    <property type="component" value="Unassembled WGS sequence"/>
</dbReference>
<evidence type="ECO:0000259" key="3">
    <source>
        <dbReference type="SMART" id="SM00849"/>
    </source>
</evidence>
<comment type="caution">
    <text evidence="4">The sequence shown here is derived from an EMBL/GenBank/DDBJ whole genome shotgun (WGS) entry which is preliminary data.</text>
</comment>
<reference evidence="4" key="1">
    <citation type="submission" date="2020-12" db="EMBL/GenBank/DDBJ databases">
        <title>Bacterial taxonomy.</title>
        <authorList>
            <person name="Pan X."/>
        </authorList>
    </citation>
    <scope>NUCLEOTIDE SEQUENCE</scope>
    <source>
        <strain evidence="4">M0105</strain>
    </source>
</reference>
<gene>
    <name evidence="4" type="ORF">H0I76_16510</name>
</gene>
<name>A0A8J7M8W7_9RHOB</name>
<evidence type="ECO:0000313" key="5">
    <source>
        <dbReference type="Proteomes" id="UP000655420"/>
    </source>
</evidence>